<dbReference type="Proteomes" id="UP000092651">
    <property type="component" value="Unassembled WGS sequence"/>
</dbReference>
<protein>
    <recommendedName>
        <fullName evidence="6">Iron dicitrate transport regulator FecR</fullName>
    </recommendedName>
</protein>
<dbReference type="EMBL" id="MAYH01000012">
    <property type="protein sequence ID" value="OCA76377.1"/>
    <property type="molecule type" value="Genomic_DNA"/>
</dbReference>
<evidence type="ECO:0000256" key="1">
    <source>
        <dbReference type="SAM" id="Phobius"/>
    </source>
</evidence>
<feature type="transmembrane region" description="Helical" evidence="1">
    <location>
        <begin position="88"/>
        <end position="108"/>
    </location>
</feature>
<name>A0A1B8ZXP7_9FLAO</name>
<feature type="domain" description="FecR protein" evidence="2">
    <location>
        <begin position="178"/>
        <end position="271"/>
    </location>
</feature>
<dbReference type="OrthoDB" id="649666at2"/>
<dbReference type="Pfam" id="PF04773">
    <property type="entry name" value="FecR"/>
    <property type="match status" value="1"/>
</dbReference>
<dbReference type="Gene3D" id="2.60.120.1440">
    <property type="match status" value="1"/>
</dbReference>
<sequence>MIEYNQEYDAVKLGELAAKRLRNELSEKDEELLNHILDRQPELRNAYQFLTSDNEDFQFKETKIYDSKTALERVLLRYNRPRKKKKRAIWYAAASLIVFLSLGAYWIISIQHLSDKENLVSRYGNDIIAGTVKPKIILSNGSSYELDTAQGGIQVQENRIQYENGNRIVSGNELVNITLVTPKGRQYRITLPDGTKAVLNAATSLTYPTRFTGKQRLVKLDGEAYFEVTPDPRQPFHVKSNNQEIVVLGTKFNASSYPAEKTVTTLIEGKIHLSAENTKDILLAPGQQAELGKENFKVQEVHTEDYTSWMNNEFIFNNMPLDEVFAVLEKWYDVSFDYPQELIGQRIYVEMTRKRKLSEVLTILEEVTSLKFKIEGRRIIIRK</sequence>
<dbReference type="PIRSF" id="PIRSF018266">
    <property type="entry name" value="FecR"/>
    <property type="match status" value="1"/>
</dbReference>
<proteinExistence type="predicted"/>
<feature type="domain" description="Protein FecR C-terminal" evidence="3">
    <location>
        <begin position="313"/>
        <end position="381"/>
    </location>
</feature>
<keyword evidence="1" id="KW-0472">Membrane</keyword>
<keyword evidence="1" id="KW-0812">Transmembrane</keyword>
<dbReference type="PANTHER" id="PTHR30273">
    <property type="entry name" value="PERIPLASMIC SIGNAL SENSOR AND SIGMA FACTOR ACTIVATOR FECR-RELATED"/>
    <property type="match status" value="1"/>
</dbReference>
<comment type="caution">
    <text evidence="4">The sequence shown here is derived from an EMBL/GenBank/DDBJ whole genome shotgun (WGS) entry which is preliminary data.</text>
</comment>
<dbReference type="GO" id="GO:0016989">
    <property type="term" value="F:sigma factor antagonist activity"/>
    <property type="evidence" value="ECO:0007669"/>
    <property type="project" value="TreeGrafter"/>
</dbReference>
<keyword evidence="5" id="KW-1185">Reference proteome</keyword>
<dbReference type="InterPro" id="IPR032508">
    <property type="entry name" value="FecR_C"/>
</dbReference>
<evidence type="ECO:0008006" key="6">
    <source>
        <dbReference type="Google" id="ProtNLM"/>
    </source>
</evidence>
<dbReference type="InterPro" id="IPR012373">
    <property type="entry name" value="Ferrdict_sens_TM"/>
</dbReference>
<reference evidence="4 5" key="1">
    <citation type="submission" date="2016-07" db="EMBL/GenBank/DDBJ databases">
        <authorList>
            <person name="Jeong J.-J."/>
            <person name="Kim D.W."/>
            <person name="Sang M.K."/>
            <person name="Choi I.-G."/>
            <person name="Kim K.D."/>
        </authorList>
    </citation>
    <scope>NUCLEOTIDE SEQUENCE [LARGE SCALE GENOMIC DNA]</scope>
    <source>
        <strain evidence="4 5">UTM-3</strain>
    </source>
</reference>
<dbReference type="InterPro" id="IPR006860">
    <property type="entry name" value="FecR"/>
</dbReference>
<gene>
    <name evidence="4" type="ORF">BBI01_06705</name>
</gene>
<dbReference type="Gene3D" id="3.55.50.30">
    <property type="match status" value="1"/>
</dbReference>
<dbReference type="AlphaFoldDB" id="A0A1B8ZXP7"/>
<evidence type="ECO:0000259" key="3">
    <source>
        <dbReference type="Pfam" id="PF16344"/>
    </source>
</evidence>
<organism evidence="4 5">
    <name type="scientific">Chryseobacterium artocarpi</name>
    <dbReference type="NCBI Taxonomy" id="1414727"/>
    <lineage>
        <taxon>Bacteria</taxon>
        <taxon>Pseudomonadati</taxon>
        <taxon>Bacteroidota</taxon>
        <taxon>Flavobacteriia</taxon>
        <taxon>Flavobacteriales</taxon>
        <taxon>Weeksellaceae</taxon>
        <taxon>Chryseobacterium group</taxon>
        <taxon>Chryseobacterium</taxon>
    </lineage>
</organism>
<dbReference type="Pfam" id="PF16344">
    <property type="entry name" value="FecR_C"/>
    <property type="match status" value="1"/>
</dbReference>
<evidence type="ECO:0000259" key="2">
    <source>
        <dbReference type="Pfam" id="PF04773"/>
    </source>
</evidence>
<evidence type="ECO:0000313" key="4">
    <source>
        <dbReference type="EMBL" id="OCA76377.1"/>
    </source>
</evidence>
<keyword evidence="1" id="KW-1133">Transmembrane helix</keyword>
<dbReference type="RefSeq" id="WP_065394046.1">
    <property type="nucleotide sequence ID" value="NZ_MAYH01000012.1"/>
</dbReference>
<dbReference type="FunFam" id="2.60.120.1440:FF:000001">
    <property type="entry name" value="Putative anti-sigma factor"/>
    <property type="match status" value="1"/>
</dbReference>
<evidence type="ECO:0000313" key="5">
    <source>
        <dbReference type="Proteomes" id="UP000092651"/>
    </source>
</evidence>
<accession>A0A1B8ZXP7</accession>
<dbReference type="PANTHER" id="PTHR30273:SF2">
    <property type="entry name" value="PROTEIN FECR"/>
    <property type="match status" value="1"/>
</dbReference>